<dbReference type="SUPFAM" id="SSF47413">
    <property type="entry name" value="lambda repressor-like DNA-binding domains"/>
    <property type="match status" value="1"/>
</dbReference>
<evidence type="ECO:0000313" key="5">
    <source>
        <dbReference type="EMBL" id="GAA1996595.1"/>
    </source>
</evidence>
<dbReference type="RefSeq" id="WP_344065800.1">
    <property type="nucleotide sequence ID" value="NZ_BAAAOH010000001.1"/>
</dbReference>
<dbReference type="CDD" id="cd01392">
    <property type="entry name" value="HTH_LacI"/>
    <property type="match status" value="1"/>
</dbReference>
<dbReference type="CDD" id="cd06267">
    <property type="entry name" value="PBP1_LacI_sugar_binding-like"/>
    <property type="match status" value="1"/>
</dbReference>
<name>A0ABP5EF66_9MICO</name>
<dbReference type="Gene3D" id="3.40.50.2300">
    <property type="match status" value="2"/>
</dbReference>
<dbReference type="PROSITE" id="PS50932">
    <property type="entry name" value="HTH_LACI_2"/>
    <property type="match status" value="1"/>
</dbReference>
<dbReference type="Gene3D" id="1.10.260.40">
    <property type="entry name" value="lambda repressor-like DNA-binding domains"/>
    <property type="match status" value="1"/>
</dbReference>
<dbReference type="Pfam" id="PF13377">
    <property type="entry name" value="Peripla_BP_3"/>
    <property type="match status" value="1"/>
</dbReference>
<evidence type="ECO:0000256" key="2">
    <source>
        <dbReference type="ARBA" id="ARBA00023125"/>
    </source>
</evidence>
<dbReference type="GO" id="GO:0003677">
    <property type="term" value="F:DNA binding"/>
    <property type="evidence" value="ECO:0007669"/>
    <property type="project" value="UniProtKB-KW"/>
</dbReference>
<gene>
    <name evidence="5" type="ORF">GCM10009777_36930</name>
</gene>
<evidence type="ECO:0000256" key="1">
    <source>
        <dbReference type="ARBA" id="ARBA00023015"/>
    </source>
</evidence>
<dbReference type="PROSITE" id="PS00356">
    <property type="entry name" value="HTH_LACI_1"/>
    <property type="match status" value="1"/>
</dbReference>
<dbReference type="SMART" id="SM00354">
    <property type="entry name" value="HTH_LACI"/>
    <property type="match status" value="1"/>
</dbReference>
<evidence type="ECO:0000256" key="3">
    <source>
        <dbReference type="ARBA" id="ARBA00023163"/>
    </source>
</evidence>
<dbReference type="InterPro" id="IPR028082">
    <property type="entry name" value="Peripla_BP_I"/>
</dbReference>
<dbReference type="InterPro" id="IPR046335">
    <property type="entry name" value="LacI/GalR-like_sensor"/>
</dbReference>
<dbReference type="SUPFAM" id="SSF53822">
    <property type="entry name" value="Periplasmic binding protein-like I"/>
    <property type="match status" value="1"/>
</dbReference>
<sequence>MSEASPANQRHPTIYDVAREANVSIATVSNAMNKPARVGAATRKRVLEIANQMGFVPKSEAATRARRQVGRVAVIAPFSSYPSYLRRLVGVMQTLSGTDLELVLYDQESAAISASPVLASLPVRGHLDGVIVMGQPIDDMIELRLHERGLPVVVVDAESPRYSAVTVDDVQGGREAARHLLELGHRSLGYIQESQFAEYVSQAQLRFDGAAEEFRAAGGEVIVVSCEGNQAAGGRAARQLLTRPSPPTAVMAHYDDLALGALRAARDLGFRVAEDVSIMGYDDGPAADAADLTTIRQPFEETGIAAVRLLLAAIAQPTPRSITRLQTSVTVRSTTGPAPVR</sequence>
<dbReference type="Pfam" id="PF00356">
    <property type="entry name" value="LacI"/>
    <property type="match status" value="1"/>
</dbReference>
<keyword evidence="1" id="KW-0805">Transcription regulation</keyword>
<dbReference type="EMBL" id="BAAAOH010000001">
    <property type="protein sequence ID" value="GAA1996595.1"/>
    <property type="molecule type" value="Genomic_DNA"/>
</dbReference>
<dbReference type="InterPro" id="IPR010982">
    <property type="entry name" value="Lambda_DNA-bd_dom_sf"/>
</dbReference>
<evidence type="ECO:0000259" key="4">
    <source>
        <dbReference type="PROSITE" id="PS50932"/>
    </source>
</evidence>
<feature type="domain" description="HTH lacI-type" evidence="4">
    <location>
        <begin position="12"/>
        <end position="66"/>
    </location>
</feature>
<dbReference type="PANTHER" id="PTHR30146">
    <property type="entry name" value="LACI-RELATED TRANSCRIPTIONAL REPRESSOR"/>
    <property type="match status" value="1"/>
</dbReference>
<dbReference type="PANTHER" id="PTHR30146:SF109">
    <property type="entry name" value="HTH-TYPE TRANSCRIPTIONAL REGULATOR GALS"/>
    <property type="match status" value="1"/>
</dbReference>
<protein>
    <submittedName>
        <fullName evidence="5">LacI family DNA-binding transcriptional regulator</fullName>
    </submittedName>
</protein>
<dbReference type="InterPro" id="IPR000843">
    <property type="entry name" value="HTH_LacI"/>
</dbReference>
<organism evidence="5 6">
    <name type="scientific">Microbacterium pumilum</name>
    <dbReference type="NCBI Taxonomy" id="344165"/>
    <lineage>
        <taxon>Bacteria</taxon>
        <taxon>Bacillati</taxon>
        <taxon>Actinomycetota</taxon>
        <taxon>Actinomycetes</taxon>
        <taxon>Micrococcales</taxon>
        <taxon>Microbacteriaceae</taxon>
        <taxon>Microbacterium</taxon>
    </lineage>
</organism>
<keyword evidence="2 5" id="KW-0238">DNA-binding</keyword>
<reference evidence="6" key="1">
    <citation type="journal article" date="2019" name="Int. J. Syst. Evol. Microbiol.">
        <title>The Global Catalogue of Microorganisms (GCM) 10K type strain sequencing project: providing services to taxonomists for standard genome sequencing and annotation.</title>
        <authorList>
            <consortium name="The Broad Institute Genomics Platform"/>
            <consortium name="The Broad Institute Genome Sequencing Center for Infectious Disease"/>
            <person name="Wu L."/>
            <person name="Ma J."/>
        </authorList>
    </citation>
    <scope>NUCLEOTIDE SEQUENCE [LARGE SCALE GENOMIC DNA]</scope>
    <source>
        <strain evidence="6">JCM 14902</strain>
    </source>
</reference>
<keyword evidence="6" id="KW-1185">Reference proteome</keyword>
<proteinExistence type="predicted"/>
<dbReference type="Proteomes" id="UP001500326">
    <property type="component" value="Unassembled WGS sequence"/>
</dbReference>
<evidence type="ECO:0000313" key="6">
    <source>
        <dbReference type="Proteomes" id="UP001500326"/>
    </source>
</evidence>
<accession>A0ABP5EF66</accession>
<keyword evidence="3" id="KW-0804">Transcription</keyword>
<comment type="caution">
    <text evidence="5">The sequence shown here is derived from an EMBL/GenBank/DDBJ whole genome shotgun (WGS) entry which is preliminary data.</text>
</comment>